<dbReference type="AlphaFoldDB" id="A0A5D3G7Q2"/>
<proteinExistence type="predicted"/>
<protein>
    <submittedName>
        <fullName evidence="1">Uncharacterized protein</fullName>
    </submittedName>
</protein>
<reference evidence="1 2" key="2">
    <citation type="submission" date="2019-08" db="EMBL/GenBank/DDBJ databases">
        <authorList>
            <person name="Brilhante M."/>
            <person name="Perreten V."/>
        </authorList>
    </citation>
    <scope>NUCLEOTIDE SEQUENCE [LARGE SCALE GENOMIC DNA]</scope>
    <source>
        <strain evidence="1 2">MCP106</strain>
    </source>
</reference>
<dbReference type="Proteomes" id="UP000324029">
    <property type="component" value="Unassembled WGS sequence"/>
</dbReference>
<dbReference type="EMBL" id="VSRO01000009">
    <property type="protein sequence ID" value="TYK56539.1"/>
    <property type="molecule type" value="Genomic_DNA"/>
</dbReference>
<evidence type="ECO:0000313" key="2">
    <source>
        <dbReference type="Proteomes" id="UP000324029"/>
    </source>
</evidence>
<dbReference type="RefSeq" id="WP_032878892.1">
    <property type="nucleotide sequence ID" value="NZ_LR027557.1"/>
</dbReference>
<gene>
    <name evidence="1" type="ORF">FXO26_19405</name>
</gene>
<sequence length="171" mass="19227">MHYLKAIAQDLQGNGHADTVILHFYQQRPGRPDELIHDIVGQEMTSNAKWGGHSKPGSLDLDKRRIATFADSFVKLNWFNPASHWQCALVIYVDDFSDAGRPDSVRLEFRESKVSEGKTLLVSRTMDYDVDSDSVLETATTNSDIDRNGVAENADKELVRSLCKAFLGLNW</sequence>
<comment type="caution">
    <text evidence="1">The sequence shown here is derived from an EMBL/GenBank/DDBJ whole genome shotgun (WGS) entry which is preliminary data.</text>
</comment>
<evidence type="ECO:0000313" key="1">
    <source>
        <dbReference type="EMBL" id="TYK56539.1"/>
    </source>
</evidence>
<accession>A0A5D3G7Q2</accession>
<reference evidence="1 2" key="1">
    <citation type="submission" date="2019-08" db="EMBL/GenBank/DDBJ databases">
        <title>Subclass B2 metallo-beta lactamase from Pseudomonas synxantha.</title>
        <authorList>
            <person name="Poirel L."/>
            <person name="Palmieri M."/>
            <person name="Masseron A."/>
            <person name="Perreten V."/>
            <person name="Nordman P."/>
        </authorList>
    </citation>
    <scope>NUCLEOTIDE SEQUENCE [LARGE SCALE GENOMIC DNA]</scope>
    <source>
        <strain evidence="1 2">MCP106</strain>
    </source>
</reference>
<organism evidence="1 2">
    <name type="scientific">Pseudomonas synxantha</name>
    <dbReference type="NCBI Taxonomy" id="47883"/>
    <lineage>
        <taxon>Bacteria</taxon>
        <taxon>Pseudomonadati</taxon>
        <taxon>Pseudomonadota</taxon>
        <taxon>Gammaproteobacteria</taxon>
        <taxon>Pseudomonadales</taxon>
        <taxon>Pseudomonadaceae</taxon>
        <taxon>Pseudomonas</taxon>
    </lineage>
</organism>
<name>A0A5D3G7Q2_9PSED</name>